<feature type="transmembrane region" description="Helical" evidence="1">
    <location>
        <begin position="12"/>
        <end position="34"/>
    </location>
</feature>
<dbReference type="AlphaFoldDB" id="I5C899"/>
<protein>
    <recommendedName>
        <fullName evidence="4">DUF983 domain-containing protein</fullName>
    </recommendedName>
</protein>
<keyword evidence="1" id="KW-1133">Transmembrane helix</keyword>
<sequence>MVLTPEPDFYYGAMYISYAFSVALVITGMVAINILVGRQELWVYGVVIVVANALLTPFMLRYSKVLYLYGVGKLSYDANWRQKLQKK</sequence>
<dbReference type="STRING" id="1189621.A3SI_04472"/>
<evidence type="ECO:0000313" key="2">
    <source>
        <dbReference type="EMBL" id="EIM78051.1"/>
    </source>
</evidence>
<dbReference type="PATRIC" id="fig|1189621.3.peg.927"/>
<organism evidence="2 3">
    <name type="scientific">Nitritalea halalkaliphila LW7</name>
    <dbReference type="NCBI Taxonomy" id="1189621"/>
    <lineage>
        <taxon>Bacteria</taxon>
        <taxon>Pseudomonadati</taxon>
        <taxon>Bacteroidota</taxon>
        <taxon>Cytophagia</taxon>
        <taxon>Cytophagales</taxon>
        <taxon>Cyclobacteriaceae</taxon>
        <taxon>Nitritalea</taxon>
    </lineage>
</organism>
<dbReference type="Proteomes" id="UP000005551">
    <property type="component" value="Unassembled WGS sequence"/>
</dbReference>
<evidence type="ECO:0008006" key="4">
    <source>
        <dbReference type="Google" id="ProtNLM"/>
    </source>
</evidence>
<keyword evidence="1" id="KW-0472">Membrane</keyword>
<feature type="transmembrane region" description="Helical" evidence="1">
    <location>
        <begin position="41"/>
        <end position="60"/>
    </location>
</feature>
<reference evidence="2 3" key="1">
    <citation type="submission" date="2012-05" db="EMBL/GenBank/DDBJ databases">
        <title>Genome sequence of Nitritalea halalkaliphila LW7.</title>
        <authorList>
            <person name="Jangir P.K."/>
            <person name="Singh A."/>
            <person name="Shivaji S."/>
            <person name="Sharma R."/>
        </authorList>
    </citation>
    <scope>NUCLEOTIDE SEQUENCE [LARGE SCALE GENOMIC DNA]</scope>
    <source>
        <strain evidence="2 3">LW7</strain>
    </source>
</reference>
<dbReference type="EMBL" id="AJYA01000009">
    <property type="protein sequence ID" value="EIM78051.1"/>
    <property type="molecule type" value="Genomic_DNA"/>
</dbReference>
<comment type="caution">
    <text evidence="2">The sequence shown here is derived from an EMBL/GenBank/DDBJ whole genome shotgun (WGS) entry which is preliminary data.</text>
</comment>
<gene>
    <name evidence="2" type="ORF">A3SI_04472</name>
</gene>
<name>I5C899_9BACT</name>
<evidence type="ECO:0000313" key="3">
    <source>
        <dbReference type="Proteomes" id="UP000005551"/>
    </source>
</evidence>
<keyword evidence="1" id="KW-0812">Transmembrane</keyword>
<evidence type="ECO:0000256" key="1">
    <source>
        <dbReference type="SAM" id="Phobius"/>
    </source>
</evidence>
<proteinExistence type="predicted"/>
<accession>I5C899</accession>
<keyword evidence="3" id="KW-1185">Reference proteome</keyword>